<sequence>MHASKSKHMQTQIEPCQRRLSSSRVPCSPSRQNKIDLEFRAPSTVVPTIPLHHLKMHVVLRTPELRDIILSHLESHDWTVIARTCNELSDSALSRIWKHCETAYFSTSCRQSVQRRWN</sequence>
<reference evidence="2 3" key="1">
    <citation type="journal article" date="2019" name="New Phytol.">
        <title>Comparative genomics reveals unique wood-decay strategies and fruiting body development in the Schizophyllaceae.</title>
        <authorList>
            <person name="Almasi E."/>
            <person name="Sahu N."/>
            <person name="Krizsan K."/>
            <person name="Balint B."/>
            <person name="Kovacs G.M."/>
            <person name="Kiss B."/>
            <person name="Cseklye J."/>
            <person name="Drula E."/>
            <person name="Henrissat B."/>
            <person name="Nagy I."/>
            <person name="Chovatia M."/>
            <person name="Adam C."/>
            <person name="LaButti K."/>
            <person name="Lipzen A."/>
            <person name="Riley R."/>
            <person name="Grigoriev I.V."/>
            <person name="Nagy L.G."/>
        </authorList>
    </citation>
    <scope>NUCLEOTIDE SEQUENCE [LARGE SCALE GENOMIC DNA]</scope>
    <source>
        <strain evidence="2 3">NL-1724</strain>
    </source>
</reference>
<organism evidence="2 3">
    <name type="scientific">Schizophyllum amplum</name>
    <dbReference type="NCBI Taxonomy" id="97359"/>
    <lineage>
        <taxon>Eukaryota</taxon>
        <taxon>Fungi</taxon>
        <taxon>Dikarya</taxon>
        <taxon>Basidiomycota</taxon>
        <taxon>Agaricomycotina</taxon>
        <taxon>Agaricomycetes</taxon>
        <taxon>Agaricomycetidae</taxon>
        <taxon>Agaricales</taxon>
        <taxon>Schizophyllaceae</taxon>
        <taxon>Schizophyllum</taxon>
    </lineage>
</organism>
<gene>
    <name evidence="2" type="ORF">BD626DRAFT_478108</name>
</gene>
<evidence type="ECO:0000313" key="3">
    <source>
        <dbReference type="Proteomes" id="UP000320762"/>
    </source>
</evidence>
<protein>
    <recommendedName>
        <fullName evidence="4">F-box domain-containing protein</fullName>
    </recommendedName>
</protein>
<evidence type="ECO:0008006" key="4">
    <source>
        <dbReference type="Google" id="ProtNLM"/>
    </source>
</evidence>
<evidence type="ECO:0000256" key="1">
    <source>
        <dbReference type="SAM" id="MobiDB-lite"/>
    </source>
</evidence>
<dbReference type="AlphaFoldDB" id="A0A550D0R3"/>
<keyword evidence="3" id="KW-1185">Reference proteome</keyword>
<dbReference type="EMBL" id="VDMD01000001">
    <property type="protein sequence ID" value="TRM70640.1"/>
    <property type="molecule type" value="Genomic_DNA"/>
</dbReference>
<comment type="caution">
    <text evidence="2">The sequence shown here is derived from an EMBL/GenBank/DDBJ whole genome shotgun (WGS) entry which is preliminary data.</text>
</comment>
<feature type="compositionally biased region" description="Polar residues" evidence="1">
    <location>
        <begin position="9"/>
        <end position="30"/>
    </location>
</feature>
<feature type="region of interest" description="Disordered" evidence="1">
    <location>
        <begin position="1"/>
        <end position="30"/>
    </location>
</feature>
<evidence type="ECO:0000313" key="2">
    <source>
        <dbReference type="EMBL" id="TRM70640.1"/>
    </source>
</evidence>
<name>A0A550D0R3_9AGAR</name>
<accession>A0A550D0R3</accession>
<proteinExistence type="predicted"/>
<dbReference type="Proteomes" id="UP000320762">
    <property type="component" value="Unassembled WGS sequence"/>
</dbReference>